<keyword evidence="2" id="KW-1185">Reference proteome</keyword>
<dbReference type="SMART" id="SM01149">
    <property type="entry name" value="DUF1237"/>
    <property type="match status" value="1"/>
</dbReference>
<feature type="non-terminal residue" evidence="1">
    <location>
        <position position="1"/>
    </location>
</feature>
<accession>A0A9W7DZJ1</accession>
<name>A0A9W7DZJ1_9STRA</name>
<dbReference type="Pfam" id="PF06824">
    <property type="entry name" value="Glyco_hydro_125"/>
    <property type="match status" value="1"/>
</dbReference>
<dbReference type="InterPro" id="IPR008313">
    <property type="entry name" value="GH125"/>
</dbReference>
<dbReference type="EMBL" id="BRXZ01001007">
    <property type="protein sequence ID" value="GMH59810.1"/>
    <property type="molecule type" value="Genomic_DNA"/>
</dbReference>
<dbReference type="AlphaFoldDB" id="A0A9W7DZJ1"/>
<gene>
    <name evidence="1" type="ORF">TrRE_jg10149</name>
</gene>
<dbReference type="InterPro" id="IPR008928">
    <property type="entry name" value="6-hairpin_glycosidase_sf"/>
</dbReference>
<dbReference type="InterPro" id="IPR012341">
    <property type="entry name" value="6hp_glycosidase-like_sf"/>
</dbReference>
<evidence type="ECO:0000313" key="2">
    <source>
        <dbReference type="Proteomes" id="UP001165082"/>
    </source>
</evidence>
<dbReference type="GO" id="GO:0005975">
    <property type="term" value="P:carbohydrate metabolic process"/>
    <property type="evidence" value="ECO:0007669"/>
    <property type="project" value="InterPro"/>
</dbReference>
<comment type="caution">
    <text evidence="1">The sequence shown here is derived from an EMBL/GenBank/DDBJ whole genome shotgun (WGS) entry which is preliminary data.</text>
</comment>
<reference evidence="1" key="1">
    <citation type="submission" date="2022-07" db="EMBL/GenBank/DDBJ databases">
        <title>Genome analysis of Parmales, a sister group of diatoms, reveals the evolutionary specialization of diatoms from phago-mixotrophs to photoautotrophs.</title>
        <authorList>
            <person name="Ban H."/>
            <person name="Sato S."/>
            <person name="Yoshikawa S."/>
            <person name="Kazumasa Y."/>
            <person name="Nakamura Y."/>
            <person name="Ichinomiya M."/>
            <person name="Saitoh K."/>
            <person name="Sato N."/>
            <person name="Blanc-Mathieu R."/>
            <person name="Endo H."/>
            <person name="Kuwata A."/>
            <person name="Ogata H."/>
        </authorList>
    </citation>
    <scope>NUCLEOTIDE SEQUENCE</scope>
</reference>
<dbReference type="Gene3D" id="1.50.10.10">
    <property type="match status" value="1"/>
</dbReference>
<dbReference type="SUPFAM" id="SSF48208">
    <property type="entry name" value="Six-hairpin glycosidases"/>
    <property type="match status" value="1"/>
</dbReference>
<dbReference type="Proteomes" id="UP001165082">
    <property type="component" value="Unassembled WGS sequence"/>
</dbReference>
<organism evidence="1 2">
    <name type="scientific">Triparma retinervis</name>
    <dbReference type="NCBI Taxonomy" id="2557542"/>
    <lineage>
        <taxon>Eukaryota</taxon>
        <taxon>Sar</taxon>
        <taxon>Stramenopiles</taxon>
        <taxon>Ochrophyta</taxon>
        <taxon>Bolidophyceae</taxon>
        <taxon>Parmales</taxon>
        <taxon>Triparmaceae</taxon>
        <taxon>Triparma</taxon>
    </lineage>
</organism>
<dbReference type="OrthoDB" id="7771656at2759"/>
<protein>
    <submittedName>
        <fullName evidence="1">Uncharacterized protein</fullName>
    </submittedName>
</protein>
<dbReference type="PANTHER" id="PTHR31047:SF0">
    <property type="entry name" value="MEIOTICALLY UP-REGULATED GENE 157 PROTEIN"/>
    <property type="match status" value="1"/>
</dbReference>
<dbReference type="PANTHER" id="PTHR31047">
    <property type="entry name" value="MEIOTICALLY UP-REGULATED GENE 157 PROTEIN"/>
    <property type="match status" value="1"/>
</dbReference>
<proteinExistence type="predicted"/>
<evidence type="ECO:0000313" key="1">
    <source>
        <dbReference type="EMBL" id="GMH59810.1"/>
    </source>
</evidence>
<sequence>MQSVVDQFKDEDLGRLFSNTFPNTLDTTVGFHSSSDTFVITGDINAMWLRDSCNQVLPFLPFIKSDDSLDLLLSNLVIRMSRSVLIDSYANAFNFDGSETSEVSGVDGILRIAATAALAAFLKLSRSVYSSGSSRLFQGPEGASSKSLWLRAVEAAVDTIEEQQQSTDEDEADARVKYSFQRTTEAATDTLMQGGAGTPCARTGMSK</sequence>